<keyword evidence="3" id="KW-0808">Transferase</keyword>
<dbReference type="NCBIfam" id="TIGR00050">
    <property type="entry name" value="rRNA_methyl_1"/>
    <property type="match status" value="1"/>
</dbReference>
<dbReference type="Gene3D" id="1.10.8.590">
    <property type="match status" value="1"/>
</dbReference>
<gene>
    <name evidence="5" type="primary">trmJ</name>
    <name evidence="8" type="ORF">SAMN06295970_11630</name>
</gene>
<dbReference type="InterPro" id="IPR001537">
    <property type="entry name" value="SpoU_MeTrfase"/>
</dbReference>
<evidence type="ECO:0000256" key="6">
    <source>
        <dbReference type="SAM" id="MobiDB-lite"/>
    </source>
</evidence>
<name>A0ABY1QH99_9BURK</name>
<accession>A0ABY1QH99</accession>
<comment type="function">
    <text evidence="5">Catalyzes the formation of 2'O-methylated cytidine (Cm32) or 2'O-methylated uridine (Um32) at position 32 in tRNA.</text>
</comment>
<dbReference type="SUPFAM" id="SSF75217">
    <property type="entry name" value="alpha/beta knot"/>
    <property type="match status" value="1"/>
</dbReference>
<organism evidence="8 9">
    <name type="scientific">Noviherbaspirillum suwonense</name>
    <dbReference type="NCBI Taxonomy" id="1224511"/>
    <lineage>
        <taxon>Bacteria</taxon>
        <taxon>Pseudomonadati</taxon>
        <taxon>Pseudomonadota</taxon>
        <taxon>Betaproteobacteria</taxon>
        <taxon>Burkholderiales</taxon>
        <taxon>Oxalobacteraceae</taxon>
        <taxon>Noviherbaspirillum</taxon>
    </lineage>
</organism>
<evidence type="ECO:0000256" key="2">
    <source>
        <dbReference type="ARBA" id="ARBA00022603"/>
    </source>
</evidence>
<comment type="subunit">
    <text evidence="5">Homodimer.</text>
</comment>
<dbReference type="Gene3D" id="3.40.1280.10">
    <property type="match status" value="1"/>
</dbReference>
<dbReference type="PANTHER" id="PTHR42786">
    <property type="entry name" value="TRNA/RRNA METHYLTRANSFERASE"/>
    <property type="match status" value="1"/>
</dbReference>
<evidence type="ECO:0000259" key="7">
    <source>
        <dbReference type="Pfam" id="PF00588"/>
    </source>
</evidence>
<keyword evidence="4 5" id="KW-0949">S-adenosyl-L-methionine</keyword>
<comment type="catalytic activity">
    <reaction evidence="5">
        <text>cytidine(32) in tRNA + S-adenosyl-L-methionine = 2'-O-methylcytidine(32) in tRNA + S-adenosyl-L-homocysteine + H(+)</text>
        <dbReference type="Rhea" id="RHEA:42932"/>
        <dbReference type="Rhea" id="RHEA-COMP:10288"/>
        <dbReference type="Rhea" id="RHEA-COMP:10289"/>
        <dbReference type="ChEBI" id="CHEBI:15378"/>
        <dbReference type="ChEBI" id="CHEBI:57856"/>
        <dbReference type="ChEBI" id="CHEBI:59789"/>
        <dbReference type="ChEBI" id="CHEBI:74495"/>
        <dbReference type="ChEBI" id="CHEBI:82748"/>
        <dbReference type="EC" id="2.1.1.200"/>
    </reaction>
</comment>
<dbReference type="EC" id="2.1.1.200" evidence="5"/>
<sequence>MSLFRRVRFVLVETSRPGNIGAAARAMKTMGFSELVLVRPRHAHALADEEAVAFASGAQDILAGAAIVESIEEALRGCNFAAAVSARLREYSPPVLAPRALAAHLAAHEDVDAAIVFGNERFGLPNEIVERCNVLINIPANPAYSSLNLAQAVQVLAYECRLAATGDMPPDAGIGFRGISADVAQVDGMYAHLAQALVALGFLDPANPKKLMPRIKRMFARSGLETEEVNILRGIARQILEKVPATAGAAVDTVEAAGAEEVDEVAGTADADGKTPRGERGA</sequence>
<dbReference type="Pfam" id="PF00588">
    <property type="entry name" value="SpoU_methylase"/>
    <property type="match status" value="1"/>
</dbReference>
<evidence type="ECO:0000256" key="1">
    <source>
        <dbReference type="ARBA" id="ARBA00007228"/>
    </source>
</evidence>
<keyword evidence="9" id="KW-1185">Reference proteome</keyword>
<dbReference type="Proteomes" id="UP001158049">
    <property type="component" value="Unassembled WGS sequence"/>
</dbReference>
<dbReference type="PIRSF" id="PIRSF004808">
    <property type="entry name" value="LasT"/>
    <property type="match status" value="1"/>
</dbReference>
<evidence type="ECO:0000256" key="4">
    <source>
        <dbReference type="ARBA" id="ARBA00022691"/>
    </source>
</evidence>
<dbReference type="PANTHER" id="PTHR42786:SF2">
    <property type="entry name" value="TRNA (CYTIDINE_URIDINE-2'-O-)-METHYLTRANSFERASE TRMJ"/>
    <property type="match status" value="1"/>
</dbReference>
<feature type="region of interest" description="Disordered" evidence="6">
    <location>
        <begin position="261"/>
        <end position="282"/>
    </location>
</feature>
<comment type="catalytic activity">
    <reaction evidence="5">
        <text>uridine(32) in tRNA + S-adenosyl-L-methionine = 2'-O-methyluridine(32) in tRNA + S-adenosyl-L-homocysteine + H(+)</text>
        <dbReference type="Rhea" id="RHEA:42936"/>
        <dbReference type="Rhea" id="RHEA-COMP:10107"/>
        <dbReference type="Rhea" id="RHEA-COMP:10290"/>
        <dbReference type="ChEBI" id="CHEBI:15378"/>
        <dbReference type="ChEBI" id="CHEBI:57856"/>
        <dbReference type="ChEBI" id="CHEBI:59789"/>
        <dbReference type="ChEBI" id="CHEBI:65315"/>
        <dbReference type="ChEBI" id="CHEBI:74478"/>
        <dbReference type="EC" id="2.1.1.200"/>
    </reaction>
</comment>
<evidence type="ECO:0000256" key="3">
    <source>
        <dbReference type="ARBA" id="ARBA00022679"/>
    </source>
</evidence>
<keyword evidence="5" id="KW-0819">tRNA processing</keyword>
<dbReference type="CDD" id="cd18093">
    <property type="entry name" value="SpoU-like_TrmJ"/>
    <property type="match status" value="1"/>
</dbReference>
<dbReference type="InterPro" id="IPR004384">
    <property type="entry name" value="RNA_MeTrfase_TrmJ/LasT"/>
</dbReference>
<comment type="subcellular location">
    <subcellularLocation>
        <location evidence="5">Cytoplasm</location>
    </subcellularLocation>
</comment>
<feature type="compositionally biased region" description="Basic and acidic residues" evidence="6">
    <location>
        <begin position="271"/>
        <end position="282"/>
    </location>
</feature>
<feature type="domain" description="tRNA/rRNA methyltransferase SpoU type" evidence="7">
    <location>
        <begin position="7"/>
        <end position="158"/>
    </location>
</feature>
<evidence type="ECO:0000313" key="8">
    <source>
        <dbReference type="EMBL" id="SMP70597.1"/>
    </source>
</evidence>
<dbReference type="GO" id="GO:0008168">
    <property type="term" value="F:methyltransferase activity"/>
    <property type="evidence" value="ECO:0007669"/>
    <property type="project" value="UniProtKB-KW"/>
</dbReference>
<protein>
    <recommendedName>
        <fullName evidence="5">tRNA (cytidine/uridine-2'-O-)-methyltransferase TrmJ</fullName>
        <ecNumber evidence="5">2.1.1.200</ecNumber>
    </recommendedName>
    <alternativeName>
        <fullName evidence="5">tRNA (cytidine(32)/uridine(32)-2'-O)-methyltransferase</fullName>
    </alternativeName>
    <alternativeName>
        <fullName evidence="5">tRNA Cm32/Um32 methyltransferase</fullName>
    </alternativeName>
</protein>
<evidence type="ECO:0000313" key="9">
    <source>
        <dbReference type="Proteomes" id="UP001158049"/>
    </source>
</evidence>
<comment type="caution">
    <text evidence="8">The sequence shown here is derived from an EMBL/GenBank/DDBJ whole genome shotgun (WGS) entry which is preliminary data.</text>
</comment>
<dbReference type="InterPro" id="IPR029026">
    <property type="entry name" value="tRNA_m1G_MTases_N"/>
</dbReference>
<proteinExistence type="inferred from homology"/>
<dbReference type="EMBL" id="FXUL01000016">
    <property type="protein sequence ID" value="SMP70597.1"/>
    <property type="molecule type" value="Genomic_DNA"/>
</dbReference>
<keyword evidence="2 5" id="KW-0489">Methyltransferase</keyword>
<keyword evidence="5" id="KW-0963">Cytoplasm</keyword>
<evidence type="ECO:0000256" key="5">
    <source>
        <dbReference type="RuleBase" id="RU362024"/>
    </source>
</evidence>
<dbReference type="InterPro" id="IPR029028">
    <property type="entry name" value="Alpha/beta_knot_MTases"/>
</dbReference>
<reference evidence="8 9" key="1">
    <citation type="submission" date="2017-05" db="EMBL/GenBank/DDBJ databases">
        <authorList>
            <person name="Varghese N."/>
            <person name="Submissions S."/>
        </authorList>
    </citation>
    <scope>NUCLEOTIDE SEQUENCE [LARGE SCALE GENOMIC DNA]</scope>
    <source>
        <strain evidence="8 9">DSM 26001</strain>
    </source>
</reference>
<comment type="similarity">
    <text evidence="1">Belongs to the class IV-like SAM-binding methyltransferase superfamily. RNA methyltransferase TrmH family.</text>
</comment>
<dbReference type="GO" id="GO:0032259">
    <property type="term" value="P:methylation"/>
    <property type="evidence" value="ECO:0007669"/>
    <property type="project" value="UniProtKB-KW"/>
</dbReference>
<dbReference type="RefSeq" id="WP_430438512.1">
    <property type="nucleotide sequence ID" value="NZ_FXUL01000016.1"/>
</dbReference>